<reference evidence="2" key="1">
    <citation type="journal article" date="2019" name="Int. J. Syst. Evol. Microbiol.">
        <title>The Global Catalogue of Microorganisms (GCM) 10K type strain sequencing project: providing services to taxonomists for standard genome sequencing and annotation.</title>
        <authorList>
            <consortium name="The Broad Institute Genomics Platform"/>
            <consortium name="The Broad Institute Genome Sequencing Center for Infectious Disease"/>
            <person name="Wu L."/>
            <person name="Ma J."/>
        </authorList>
    </citation>
    <scope>NUCLEOTIDE SEQUENCE [LARGE SCALE GENOMIC DNA]</scope>
    <source>
        <strain evidence="2">FCH27</strain>
    </source>
</reference>
<dbReference type="Gene3D" id="3.30.530.20">
    <property type="match status" value="1"/>
</dbReference>
<gene>
    <name evidence="1" type="ORF">ACFQO6_13275</name>
</gene>
<comment type="caution">
    <text evidence="1">The sequence shown here is derived from an EMBL/GenBank/DDBJ whole genome shotgun (WGS) entry which is preliminary data.</text>
</comment>
<keyword evidence="2" id="KW-1185">Reference proteome</keyword>
<dbReference type="Pfam" id="PF10604">
    <property type="entry name" value="Polyketide_cyc2"/>
    <property type="match status" value="1"/>
</dbReference>
<dbReference type="Proteomes" id="UP001596524">
    <property type="component" value="Unassembled WGS sequence"/>
</dbReference>
<evidence type="ECO:0000313" key="1">
    <source>
        <dbReference type="EMBL" id="MFC7361243.1"/>
    </source>
</evidence>
<evidence type="ECO:0000313" key="2">
    <source>
        <dbReference type="Proteomes" id="UP001596524"/>
    </source>
</evidence>
<accession>A0ABW2N6B0</accession>
<protein>
    <submittedName>
        <fullName evidence="1">SRPBCC family protein</fullName>
    </submittedName>
</protein>
<dbReference type="InterPro" id="IPR019587">
    <property type="entry name" value="Polyketide_cyclase/dehydratase"/>
</dbReference>
<dbReference type="InterPro" id="IPR023393">
    <property type="entry name" value="START-like_dom_sf"/>
</dbReference>
<sequence>MGPYVGRGAAVAARGHHRAHPCPLRRGLRAAHGGGVLSSRRISATVELPVSAEVAFRYLCDPRNRPEWQSSLRSVDVPADEEPHLGQTWRETTTVGLRPHLATTELTPFRLWAEQGRWRGVSATLALHFTDVVGGCRVRAEGEVSGRGPWAAAAVSARLLASQAVAADLRRAGRILAGDG</sequence>
<dbReference type="SUPFAM" id="SSF55961">
    <property type="entry name" value="Bet v1-like"/>
    <property type="match status" value="1"/>
</dbReference>
<dbReference type="RefSeq" id="WP_379185958.1">
    <property type="nucleotide sequence ID" value="NZ_JBHTCH010000014.1"/>
</dbReference>
<dbReference type="EMBL" id="JBHTCH010000014">
    <property type="protein sequence ID" value="MFC7361243.1"/>
    <property type="molecule type" value="Genomic_DNA"/>
</dbReference>
<proteinExistence type="predicted"/>
<name>A0ABW2N6B0_9ACTN</name>
<organism evidence="1 2">
    <name type="scientific">Nocardioides astragali</name>
    <dbReference type="NCBI Taxonomy" id="1776736"/>
    <lineage>
        <taxon>Bacteria</taxon>
        <taxon>Bacillati</taxon>
        <taxon>Actinomycetota</taxon>
        <taxon>Actinomycetes</taxon>
        <taxon>Propionibacteriales</taxon>
        <taxon>Nocardioidaceae</taxon>
        <taxon>Nocardioides</taxon>
    </lineage>
</organism>